<feature type="domain" description="RNB" evidence="1">
    <location>
        <begin position="577"/>
        <end position="932"/>
    </location>
</feature>
<protein>
    <recommendedName>
        <fullName evidence="1">RNB domain-containing protein</fullName>
    </recommendedName>
</protein>
<dbReference type="PANTHER" id="PTHR23355">
    <property type="entry name" value="RIBONUCLEASE"/>
    <property type="match status" value="1"/>
</dbReference>
<dbReference type="GO" id="GO:0006402">
    <property type="term" value="P:mRNA catabolic process"/>
    <property type="evidence" value="ECO:0007669"/>
    <property type="project" value="TreeGrafter"/>
</dbReference>
<dbReference type="Pfam" id="PF00773">
    <property type="entry name" value="RNB"/>
    <property type="match status" value="2"/>
</dbReference>
<dbReference type="PANTHER" id="PTHR23355:SF9">
    <property type="entry name" value="DIS3-LIKE EXONUCLEASE 2"/>
    <property type="match status" value="1"/>
</dbReference>
<dbReference type="AlphaFoldDB" id="A0A642ULE1"/>
<name>A0A642ULE1_DIURU</name>
<reference evidence="2 3" key="1">
    <citation type="submission" date="2019-07" db="EMBL/GenBank/DDBJ databases">
        <title>Genome assembly of two rare yeast pathogens: Diutina rugosa and Trichomonascus ciferrii.</title>
        <authorList>
            <person name="Mixao V."/>
            <person name="Saus E."/>
            <person name="Hansen A."/>
            <person name="Lass-Flor C."/>
            <person name="Gabaldon T."/>
        </authorList>
    </citation>
    <scope>NUCLEOTIDE SEQUENCE [LARGE SCALE GENOMIC DNA]</scope>
    <source>
        <strain evidence="2 3">CBS 613</strain>
    </source>
</reference>
<proteinExistence type="predicted"/>
<comment type="caution">
    <text evidence="2">The sequence shown here is derived from an EMBL/GenBank/DDBJ whole genome shotgun (WGS) entry which is preliminary data.</text>
</comment>
<evidence type="ECO:0000313" key="3">
    <source>
        <dbReference type="Proteomes" id="UP000449547"/>
    </source>
</evidence>
<keyword evidence="3" id="KW-1185">Reference proteome</keyword>
<dbReference type="InterPro" id="IPR001900">
    <property type="entry name" value="RNase_II/R"/>
</dbReference>
<accession>A0A642ULE1</accession>
<dbReference type="InterPro" id="IPR012340">
    <property type="entry name" value="NA-bd_OB-fold"/>
</dbReference>
<dbReference type="EMBL" id="SWFT01000105">
    <property type="protein sequence ID" value="KAA8901123.1"/>
    <property type="molecule type" value="Genomic_DNA"/>
</dbReference>
<dbReference type="GO" id="GO:0000175">
    <property type="term" value="F:3'-5'-RNA exonuclease activity"/>
    <property type="evidence" value="ECO:0007669"/>
    <property type="project" value="TreeGrafter"/>
</dbReference>
<dbReference type="SUPFAM" id="SSF50249">
    <property type="entry name" value="Nucleic acid-binding proteins"/>
    <property type="match status" value="1"/>
</dbReference>
<gene>
    <name evidence="2" type="ORF">DIURU_003493</name>
</gene>
<dbReference type="GO" id="GO:0000932">
    <property type="term" value="C:P-body"/>
    <property type="evidence" value="ECO:0007669"/>
    <property type="project" value="TreeGrafter"/>
</dbReference>
<dbReference type="OrthoDB" id="2285229at2759"/>
<evidence type="ECO:0000259" key="1">
    <source>
        <dbReference type="SMART" id="SM00955"/>
    </source>
</evidence>
<dbReference type="SMART" id="SM00955">
    <property type="entry name" value="RNB"/>
    <property type="match status" value="1"/>
</dbReference>
<organism evidence="2 3">
    <name type="scientific">Diutina rugosa</name>
    <name type="common">Yeast</name>
    <name type="synonym">Candida rugosa</name>
    <dbReference type="NCBI Taxonomy" id="5481"/>
    <lineage>
        <taxon>Eukaryota</taxon>
        <taxon>Fungi</taxon>
        <taxon>Dikarya</taxon>
        <taxon>Ascomycota</taxon>
        <taxon>Saccharomycotina</taxon>
        <taxon>Pichiomycetes</taxon>
        <taxon>Debaryomycetaceae</taxon>
        <taxon>Diutina</taxon>
    </lineage>
</organism>
<dbReference type="Proteomes" id="UP000449547">
    <property type="component" value="Unassembled WGS sequence"/>
</dbReference>
<evidence type="ECO:0000313" key="2">
    <source>
        <dbReference type="EMBL" id="KAA8901123.1"/>
    </source>
</evidence>
<sequence>MSPAPIAGYRQPQLQTSMLKLHLRRESTLVESLIPRSLKENAHRVHIPPIKSSDEGSMERVKQVLATMKGKSNLGFYDPSNIKFDLSKPNHRLWDEIYSSAQERIKIRQSQPSERWVQSQGGKEVVKTREDAIGEAFDLAKVTPDKLDQPLAVGDVVTLSEDSSNLFLVVATPKSLDSSTYIFVDKKGEIRFGGHVKIRCPGVIHEPQLQEFLGSLVQLEQKSMDIAPVGIADDNFSKSRQSLPVELRSQLPQNHKSEIGSFDSTDFVVAQAASQLLTNTDVNTFTVPIAARNAYSVPLTSLALDTTILITEMMAKLEVVHRMLQFDNYGQVLNTPRSVSIWELLYISSHLDHSKAQKLISQRAQLRNPNALGALINPKQLSKECSAAEYLAMIMALKNQPRLWSVHSSGKFCPSSVSVLPIQEVASTDEVVNYLKNKGPQEFAQYCQSIMNGKKAPCPPYYFEIIELFKDYISGASFEDPVLETSLVSILRTINIGTFDETDVRNSYEYSKTRAYELLMTIGESSLVNPMVWNRHLALPGHDATILSGFNADYYKTIDANIDTPDFYSKDPLAQIRKPFDEPVFCIDSFDAHEIDDGIALSTTADSYRVSVHIANPTSYIKPDSVLSKIALDKGTTTYLPEGPSMMLPSKISKIAGLGDGSARTFAIEWEIDRKLVDDYLENKRRNPQYLPDRELLEQVYTQIAKSGSVGAYTASNFPQGYTYDRVNEVLDTKLDPHYLPLYKLHGIAEILSHINVVLGQGINFGSSNNGRIHVENVSLGSSSWFETTNDHYQLYHSDSNQLISVPIPKDTDAKSSSQTLVSQCMVFANHLASVSAQGSGVNLVYRTQQMNLSPEVRAELDQMLLDKYNSEEPFTLAERLQLSRILTGSRYSAKPKPHQSLGLKSYATITSPLRRYVDMINQWQFQSHMLGLKNEGDRLAATAQHLSQREILSKQAQRQSDTFWQGWFIKEYLKLKQTGKIPDRKAIVWQLVIKSNPKLSNAIQVEVLGFNSLSARLEITDAHRDRLHRLQVGDVLTDKGQLTISVIDPIEDELVFAYR</sequence>
<dbReference type="VEuPathDB" id="FungiDB:DIURU_003493"/>
<dbReference type="GeneID" id="54782144"/>
<dbReference type="OMA" id="VFCIDSE"/>
<dbReference type="GO" id="GO:0003723">
    <property type="term" value="F:RNA binding"/>
    <property type="evidence" value="ECO:0007669"/>
    <property type="project" value="InterPro"/>
</dbReference>
<dbReference type="InterPro" id="IPR050180">
    <property type="entry name" value="RNR_Ribonuclease"/>
</dbReference>
<dbReference type="RefSeq" id="XP_034011746.1">
    <property type="nucleotide sequence ID" value="XM_034156261.1"/>
</dbReference>